<evidence type="ECO:0000313" key="2">
    <source>
        <dbReference type="EMBL" id="MBW5484427.1"/>
    </source>
</evidence>
<dbReference type="Pfam" id="PF25077">
    <property type="entry name" value="DUF7800"/>
    <property type="match status" value="1"/>
</dbReference>
<keyword evidence="3" id="KW-1185">Reference proteome</keyword>
<evidence type="ECO:0000313" key="3">
    <source>
        <dbReference type="Proteomes" id="UP000812013"/>
    </source>
</evidence>
<sequence length="129" mass="13287">MAGLRLGPLLRHVDRDRGDSATVWVETDRPCTAEVRCADGAGGLVRTFQIAGHHYALVPVTGLAPGTTTAYEVLLDGVRVWPLPGSGFPPSTITAPAGSARAGRGAEPALRVAFGSCRQAAPPTDGSRG</sequence>
<proteinExistence type="predicted"/>
<dbReference type="InterPro" id="IPR056702">
    <property type="entry name" value="DUF7800"/>
</dbReference>
<accession>A0ABS6Z9L4</accession>
<gene>
    <name evidence="2" type="ORF">GPJ59_21725</name>
</gene>
<name>A0ABS6Z9L4_9ACTN</name>
<organism evidence="2 3">
    <name type="scientific">Streptomyces bambusae</name>
    <dbReference type="NCBI Taxonomy" id="1550616"/>
    <lineage>
        <taxon>Bacteria</taxon>
        <taxon>Bacillati</taxon>
        <taxon>Actinomycetota</taxon>
        <taxon>Actinomycetes</taxon>
        <taxon>Kitasatosporales</taxon>
        <taxon>Streptomycetaceae</taxon>
        <taxon>Streptomyces</taxon>
    </lineage>
</organism>
<dbReference type="Proteomes" id="UP000812013">
    <property type="component" value="Unassembled WGS sequence"/>
</dbReference>
<feature type="domain" description="DUF7800" evidence="1">
    <location>
        <begin position="1"/>
        <end position="93"/>
    </location>
</feature>
<dbReference type="PANTHER" id="PTHR37031:SF2">
    <property type="entry name" value="PHOD-LIKE PHOSPHATASE METALLOPHOSPHATASE DOMAIN-CONTAINING PROTEIN"/>
    <property type="match status" value="1"/>
</dbReference>
<dbReference type="EMBL" id="WTFF01000164">
    <property type="protein sequence ID" value="MBW5484427.1"/>
    <property type="molecule type" value="Genomic_DNA"/>
</dbReference>
<protein>
    <submittedName>
        <fullName evidence="2">Alkaline phosphatase family protein</fullName>
    </submittedName>
</protein>
<feature type="non-terminal residue" evidence="2">
    <location>
        <position position="129"/>
    </location>
</feature>
<dbReference type="PANTHER" id="PTHR37031">
    <property type="entry name" value="METALLOPHOSPHATASE BINDING DOMAIN PROTEIN"/>
    <property type="match status" value="1"/>
</dbReference>
<evidence type="ECO:0000259" key="1">
    <source>
        <dbReference type="Pfam" id="PF25077"/>
    </source>
</evidence>
<reference evidence="2 3" key="1">
    <citation type="submission" date="2019-12" db="EMBL/GenBank/DDBJ databases">
        <title>Genome sequence of Streptomyces bambusae.</title>
        <authorList>
            <person name="Bansal K."/>
            <person name="Choksket S."/>
            <person name="Korpole S."/>
            <person name="Patil P.B."/>
        </authorList>
    </citation>
    <scope>NUCLEOTIDE SEQUENCE [LARGE SCALE GENOMIC DNA]</scope>
    <source>
        <strain evidence="2 3">SK60</strain>
    </source>
</reference>
<comment type="caution">
    <text evidence="2">The sequence shown here is derived from an EMBL/GenBank/DDBJ whole genome shotgun (WGS) entry which is preliminary data.</text>
</comment>